<dbReference type="InterPro" id="IPR009000">
    <property type="entry name" value="Transl_B-barrel_sf"/>
</dbReference>
<comment type="caution">
    <text evidence="1">The sequence shown here is derived from an EMBL/GenBank/DDBJ whole genome shotgun (WGS) entry which is preliminary data.</text>
</comment>
<sequence>MIGAITHYFPHVHAGVLILRSGQLKRGDRIYIKGHTTDFKQIVDSLQIDRVNIETAKKGDEIGIAVKKRVRVGDEVYLIG</sequence>
<gene>
    <name evidence="1" type="ORF">COV74_01640</name>
</gene>
<dbReference type="Proteomes" id="UP000230859">
    <property type="component" value="Unassembled WGS sequence"/>
</dbReference>
<reference evidence="1 2" key="1">
    <citation type="submission" date="2017-09" db="EMBL/GenBank/DDBJ databases">
        <title>Depth-based differentiation of microbial function through sediment-hosted aquifers and enrichment of novel symbionts in the deep terrestrial subsurface.</title>
        <authorList>
            <person name="Probst A.J."/>
            <person name="Ladd B."/>
            <person name="Jarett J.K."/>
            <person name="Geller-Mcgrath D.E."/>
            <person name="Sieber C.M."/>
            <person name="Emerson J.B."/>
            <person name="Anantharaman K."/>
            <person name="Thomas B.C."/>
            <person name="Malmstrom R."/>
            <person name="Stieglmeier M."/>
            <person name="Klingl A."/>
            <person name="Woyke T."/>
            <person name="Ryan C.M."/>
            <person name="Banfield J.F."/>
        </authorList>
    </citation>
    <scope>NUCLEOTIDE SEQUENCE [LARGE SCALE GENOMIC DNA]</scope>
    <source>
        <strain evidence="1">CG11_big_fil_rev_8_21_14_0_20_45_26</strain>
    </source>
</reference>
<proteinExistence type="predicted"/>
<dbReference type="EMBL" id="PCVY01000016">
    <property type="protein sequence ID" value="PIQ87310.1"/>
    <property type="molecule type" value="Genomic_DNA"/>
</dbReference>
<organism evidence="1 2">
    <name type="scientific">Candidatus Abzuiibacterium crystallinum</name>
    <dbReference type="NCBI Taxonomy" id="1974748"/>
    <lineage>
        <taxon>Bacteria</taxon>
        <taxon>Pseudomonadati</taxon>
        <taxon>Candidatus Omnitrophota</taxon>
        <taxon>Candidatus Abzuiibacterium</taxon>
    </lineage>
</organism>
<evidence type="ECO:0000313" key="2">
    <source>
        <dbReference type="Proteomes" id="UP000230859"/>
    </source>
</evidence>
<accession>A0A2H0LSA1</accession>
<dbReference type="Gene3D" id="2.40.30.10">
    <property type="entry name" value="Translation factors"/>
    <property type="match status" value="1"/>
</dbReference>
<evidence type="ECO:0000313" key="1">
    <source>
        <dbReference type="EMBL" id="PIQ87310.1"/>
    </source>
</evidence>
<dbReference type="SUPFAM" id="SSF50447">
    <property type="entry name" value="Translation proteins"/>
    <property type="match status" value="1"/>
</dbReference>
<dbReference type="AlphaFoldDB" id="A0A2H0LSA1"/>
<keyword evidence="1" id="KW-0251">Elongation factor</keyword>
<keyword evidence="1" id="KW-0648">Protein biosynthesis</keyword>
<protein>
    <submittedName>
        <fullName evidence="1">Translation elongation factor-like protein</fullName>
    </submittedName>
</protein>
<dbReference type="GO" id="GO:0003746">
    <property type="term" value="F:translation elongation factor activity"/>
    <property type="evidence" value="ECO:0007669"/>
    <property type="project" value="UniProtKB-KW"/>
</dbReference>
<name>A0A2H0LSA1_9BACT</name>